<evidence type="ECO:0000313" key="7">
    <source>
        <dbReference type="EMBL" id="MBL1076813.1"/>
    </source>
</evidence>
<dbReference type="Proteomes" id="UP000602198">
    <property type="component" value="Unassembled WGS sequence"/>
</dbReference>
<keyword evidence="5" id="KW-0503">Monooxygenase</keyword>
<comment type="caution">
    <text evidence="7">The sequence shown here is derived from an EMBL/GenBank/DDBJ whole genome shotgun (WGS) entry which is preliminary data.</text>
</comment>
<proteinExistence type="inferred from homology"/>
<protein>
    <submittedName>
        <fullName evidence="7">Cytochrome P450</fullName>
    </submittedName>
</protein>
<dbReference type="InterPro" id="IPR050121">
    <property type="entry name" value="Cytochrome_P450_monoxygenase"/>
</dbReference>
<dbReference type="PRINTS" id="PR00465">
    <property type="entry name" value="EP450IV"/>
</dbReference>
<dbReference type="PROSITE" id="PS00086">
    <property type="entry name" value="CYTOCHROME_P450"/>
    <property type="match status" value="1"/>
</dbReference>
<dbReference type="EMBL" id="JAERRJ010000007">
    <property type="protein sequence ID" value="MBL1076813.1"/>
    <property type="molecule type" value="Genomic_DNA"/>
</dbReference>
<organism evidence="7 8">
    <name type="scientific">Nocardia acididurans</name>
    <dbReference type="NCBI Taxonomy" id="2802282"/>
    <lineage>
        <taxon>Bacteria</taxon>
        <taxon>Bacillati</taxon>
        <taxon>Actinomycetota</taxon>
        <taxon>Actinomycetes</taxon>
        <taxon>Mycobacteriales</taxon>
        <taxon>Nocardiaceae</taxon>
        <taxon>Nocardia</taxon>
    </lineage>
</organism>
<evidence type="ECO:0000256" key="6">
    <source>
        <dbReference type="SAM" id="MobiDB-lite"/>
    </source>
</evidence>
<evidence type="ECO:0000313" key="8">
    <source>
        <dbReference type="Proteomes" id="UP000602198"/>
    </source>
</evidence>
<evidence type="ECO:0000256" key="4">
    <source>
        <dbReference type="ARBA" id="ARBA00023004"/>
    </source>
</evidence>
<gene>
    <name evidence="7" type="ORF">JK358_20665</name>
</gene>
<evidence type="ECO:0000256" key="3">
    <source>
        <dbReference type="ARBA" id="ARBA00022723"/>
    </source>
</evidence>
<evidence type="ECO:0000256" key="5">
    <source>
        <dbReference type="RuleBase" id="RU000461"/>
    </source>
</evidence>
<dbReference type="InterPro" id="IPR017972">
    <property type="entry name" value="Cyt_P450_CS"/>
</dbReference>
<dbReference type="InterPro" id="IPR036396">
    <property type="entry name" value="Cyt_P450_sf"/>
</dbReference>
<evidence type="ECO:0000256" key="2">
    <source>
        <dbReference type="ARBA" id="ARBA00010617"/>
    </source>
</evidence>
<evidence type="ECO:0000256" key="1">
    <source>
        <dbReference type="ARBA" id="ARBA00001971"/>
    </source>
</evidence>
<name>A0ABS1M846_9NOCA</name>
<dbReference type="Pfam" id="PF00067">
    <property type="entry name" value="p450"/>
    <property type="match status" value="1"/>
</dbReference>
<dbReference type="InterPro" id="IPR002403">
    <property type="entry name" value="Cyt_P450_E_grp-IV"/>
</dbReference>
<keyword evidence="5" id="KW-0560">Oxidoreductase</keyword>
<keyword evidence="8" id="KW-1185">Reference proteome</keyword>
<dbReference type="InterPro" id="IPR001128">
    <property type="entry name" value="Cyt_P450"/>
</dbReference>
<accession>A0ABS1M846</accession>
<sequence>MRITRRPGEPEQAAPQRPLAPAVAPRDLALIGWRILAGSSPGDAFGPARHKYGPLLRVPLTKLVLTTEADLAHAVTMNQRAAFSAEPAWTMALLPFFRKALLQREFGEHRNDRLLIQQALTPTRIAEYADRMGPRIRAAVLQCPVGDGVDLRVLFKRIAMRVALEVFVGGEFSDARVDQVGRWFDQVVHWNVVRAQKARVSLYRFLAAYLPGKRAVRSPDLMAHLCHATSHDGDPFTDSEIIHHMIFFLFAAHDTSTITMTNMAYYLAMDPDRQQRARAESLSAARVLDSRELRVSLGELDRIVRETLRLRPPVPSAFRTAVVDTDVGGHRIPKGTFMIVNMWGHHTDSEIWPDARRFDPDRFRIERRDDPEQRGVWMPFGGGVHKCIGMYFAQMEILTVFHALLRDFEWTIPPGYVLPTFENSLGSSRGFPATVRRRDPDAVCAPVTPAVPGEVRWGVAPNLMKRLHKSVSRSSSA</sequence>
<keyword evidence="3 5" id="KW-0479">Metal-binding</keyword>
<dbReference type="Gene3D" id="1.10.630.10">
    <property type="entry name" value="Cytochrome P450"/>
    <property type="match status" value="1"/>
</dbReference>
<keyword evidence="4 5" id="KW-0408">Iron</keyword>
<reference evidence="7 8" key="1">
    <citation type="submission" date="2021-01" db="EMBL/GenBank/DDBJ databases">
        <title>WGS of actinomycetes isolated from Thailand.</title>
        <authorList>
            <person name="Thawai C."/>
        </authorList>
    </citation>
    <scope>NUCLEOTIDE SEQUENCE [LARGE SCALE GENOMIC DNA]</scope>
    <source>
        <strain evidence="7 8">LPG 2</strain>
    </source>
</reference>
<feature type="region of interest" description="Disordered" evidence="6">
    <location>
        <begin position="1"/>
        <end position="20"/>
    </location>
</feature>
<dbReference type="SUPFAM" id="SSF48264">
    <property type="entry name" value="Cytochrome P450"/>
    <property type="match status" value="1"/>
</dbReference>
<keyword evidence="5" id="KW-0349">Heme</keyword>
<comment type="cofactor">
    <cofactor evidence="1">
        <name>heme</name>
        <dbReference type="ChEBI" id="CHEBI:30413"/>
    </cofactor>
</comment>
<dbReference type="RefSeq" id="WP_201949345.1">
    <property type="nucleotide sequence ID" value="NZ_JAERRJ010000007.1"/>
</dbReference>
<comment type="similarity">
    <text evidence="2 5">Belongs to the cytochrome P450 family.</text>
</comment>
<dbReference type="PANTHER" id="PTHR24305:SF166">
    <property type="entry name" value="CYTOCHROME P450 12A4, MITOCHONDRIAL-RELATED"/>
    <property type="match status" value="1"/>
</dbReference>
<dbReference type="PANTHER" id="PTHR24305">
    <property type="entry name" value="CYTOCHROME P450"/>
    <property type="match status" value="1"/>
</dbReference>
<dbReference type="PRINTS" id="PR00385">
    <property type="entry name" value="P450"/>
</dbReference>